<dbReference type="Pfam" id="PF01061">
    <property type="entry name" value="ABC2_membrane"/>
    <property type="match status" value="1"/>
</dbReference>
<dbReference type="GO" id="GO:0005524">
    <property type="term" value="F:ATP binding"/>
    <property type="evidence" value="ECO:0007669"/>
    <property type="project" value="UniProtKB-KW"/>
</dbReference>
<dbReference type="GO" id="GO:0140359">
    <property type="term" value="F:ABC-type transporter activity"/>
    <property type="evidence" value="ECO:0007669"/>
    <property type="project" value="InterPro"/>
</dbReference>
<evidence type="ECO:0000259" key="9">
    <source>
        <dbReference type="PROSITE" id="PS50893"/>
    </source>
</evidence>
<dbReference type="SMART" id="SM00382">
    <property type="entry name" value="AAA"/>
    <property type="match status" value="1"/>
</dbReference>
<dbReference type="InterPro" id="IPR043926">
    <property type="entry name" value="ABCG_dom"/>
</dbReference>
<comment type="caution">
    <text evidence="10">The sequence shown here is derived from an EMBL/GenBank/DDBJ whole genome shotgun (WGS) entry which is preliminary data.</text>
</comment>
<protein>
    <recommendedName>
        <fullName evidence="9">ABC transporter domain-containing protein</fullName>
    </recommendedName>
</protein>
<evidence type="ECO:0000256" key="6">
    <source>
        <dbReference type="ARBA" id="ARBA00022989"/>
    </source>
</evidence>
<evidence type="ECO:0000313" key="10">
    <source>
        <dbReference type="EMBL" id="TFJ88638.1"/>
    </source>
</evidence>
<dbReference type="OrthoDB" id="66620at2759"/>
<reference evidence="10 11" key="1">
    <citation type="submission" date="2019-01" db="EMBL/GenBank/DDBJ databases">
        <title>Nuclear Genome Assembly of the Microalgal Biofuel strain Nannochloropsis salina CCMP1776.</title>
        <authorList>
            <person name="Hovde B."/>
        </authorList>
    </citation>
    <scope>NUCLEOTIDE SEQUENCE [LARGE SCALE GENOMIC DNA]</scope>
    <source>
        <strain evidence="10 11">CCMP1776</strain>
    </source>
</reference>
<accession>A0A4D9DI69</accession>
<evidence type="ECO:0000256" key="8">
    <source>
        <dbReference type="SAM" id="Phobius"/>
    </source>
</evidence>
<sequence>MDTEGNVRHANGEEKGVVSVGIRHTLEWHVEAYMVPAGKKGEFRNILQGIAGKTESGQLTAIMGPSGCGKTTLLECISLRNRRFDGAVHFDGRAPGGDAFTVSVLVHQKELLFGFMTPREYLTFHGLARMEHTHTRAQIDQRIQEVLSDMKLEKCADTLVGGTDPFFQKKGLSGGERKRLAIAYEMLLAPSMIFLDEPSSGLDSVMSESIFQSLKDLAGGGRIVMASVHCPSSEACQLFSHLMLLTYDGRVAYHGPTLQGIGHFSALKYFCPEHYNPADFYLKLISFTPGAEAEGEVRRMDLLNDAFQKSDMRLMKPLPTDNKHRGLAGVHGIKASTFTFLKLNFWRATLRLRRDKTFVVLWGIISFIVGLLLGIIYLQQAPASWRNLLGLLFSLVVADIFMGSLGVIMRFPSEWAIIVRECYSGVNAVGPYLFASFWGILPMAYGPFLLVTVMYWMTGMDPNFVAYLKFAGIYLSFDIACLELGQFVSSLSGNPMVGMTILPAFVAPMIMFSGVLYQKSTVPVWLSWMHHVSLINYSFSALMAEQIHILPENQANLLAAFIDLNKNSAGLNVLFLWIMSASLLLLTYFTLTVRLRNATAS</sequence>
<proteinExistence type="predicted"/>
<dbReference type="InterPro" id="IPR003439">
    <property type="entry name" value="ABC_transporter-like_ATP-bd"/>
</dbReference>
<feature type="transmembrane region" description="Helical" evidence="8">
    <location>
        <begin position="432"/>
        <end position="458"/>
    </location>
</feature>
<dbReference type="SUPFAM" id="SSF52540">
    <property type="entry name" value="P-loop containing nucleoside triphosphate hydrolases"/>
    <property type="match status" value="1"/>
</dbReference>
<keyword evidence="2" id="KW-0813">Transport</keyword>
<organism evidence="10 11">
    <name type="scientific">Nannochloropsis salina CCMP1776</name>
    <dbReference type="NCBI Taxonomy" id="1027361"/>
    <lineage>
        <taxon>Eukaryota</taxon>
        <taxon>Sar</taxon>
        <taxon>Stramenopiles</taxon>
        <taxon>Ochrophyta</taxon>
        <taxon>Eustigmatophyceae</taxon>
        <taxon>Eustigmatales</taxon>
        <taxon>Monodopsidaceae</taxon>
        <taxon>Microchloropsis</taxon>
        <taxon>Microchloropsis salina</taxon>
    </lineage>
</organism>
<dbReference type="InterPro" id="IPR013525">
    <property type="entry name" value="ABC2_TM"/>
</dbReference>
<comment type="subcellular location">
    <subcellularLocation>
        <location evidence="1">Membrane</location>
        <topology evidence="1">Multi-pass membrane protein</topology>
    </subcellularLocation>
</comment>
<evidence type="ECO:0000256" key="7">
    <source>
        <dbReference type="ARBA" id="ARBA00023136"/>
    </source>
</evidence>
<evidence type="ECO:0000256" key="5">
    <source>
        <dbReference type="ARBA" id="ARBA00022840"/>
    </source>
</evidence>
<evidence type="ECO:0000256" key="4">
    <source>
        <dbReference type="ARBA" id="ARBA00022741"/>
    </source>
</evidence>
<dbReference type="GO" id="GO:0005886">
    <property type="term" value="C:plasma membrane"/>
    <property type="evidence" value="ECO:0007669"/>
    <property type="project" value="TreeGrafter"/>
</dbReference>
<evidence type="ECO:0000256" key="1">
    <source>
        <dbReference type="ARBA" id="ARBA00004141"/>
    </source>
</evidence>
<dbReference type="Pfam" id="PF19055">
    <property type="entry name" value="ABC2_membrane_7"/>
    <property type="match status" value="1"/>
</dbReference>
<feature type="transmembrane region" description="Helical" evidence="8">
    <location>
        <begin position="574"/>
        <end position="595"/>
    </location>
</feature>
<feature type="domain" description="ABC transporter" evidence="9">
    <location>
        <begin position="32"/>
        <end position="273"/>
    </location>
</feature>
<dbReference type="GO" id="GO:0016887">
    <property type="term" value="F:ATP hydrolysis activity"/>
    <property type="evidence" value="ECO:0007669"/>
    <property type="project" value="InterPro"/>
</dbReference>
<feature type="transmembrane region" description="Helical" evidence="8">
    <location>
        <begin position="496"/>
        <end position="517"/>
    </location>
</feature>
<keyword evidence="5" id="KW-0067">ATP-binding</keyword>
<dbReference type="AlphaFoldDB" id="A0A4D9DI69"/>
<feature type="transmembrane region" description="Helical" evidence="8">
    <location>
        <begin position="390"/>
        <end position="411"/>
    </location>
</feature>
<dbReference type="Pfam" id="PF00005">
    <property type="entry name" value="ABC_tran"/>
    <property type="match status" value="1"/>
</dbReference>
<dbReference type="InterPro" id="IPR027417">
    <property type="entry name" value="P-loop_NTPase"/>
</dbReference>
<dbReference type="PROSITE" id="PS50893">
    <property type="entry name" value="ABC_TRANSPORTER_2"/>
    <property type="match status" value="1"/>
</dbReference>
<dbReference type="Proteomes" id="UP000355283">
    <property type="component" value="Unassembled WGS sequence"/>
</dbReference>
<dbReference type="InterPro" id="IPR050352">
    <property type="entry name" value="ABCG_transporters"/>
</dbReference>
<evidence type="ECO:0000256" key="3">
    <source>
        <dbReference type="ARBA" id="ARBA00022692"/>
    </source>
</evidence>
<feature type="transmembrane region" description="Helical" evidence="8">
    <location>
        <begin position="357"/>
        <end position="378"/>
    </location>
</feature>
<keyword evidence="6 8" id="KW-1133">Transmembrane helix</keyword>
<dbReference type="Gene3D" id="3.40.50.300">
    <property type="entry name" value="P-loop containing nucleotide triphosphate hydrolases"/>
    <property type="match status" value="1"/>
</dbReference>
<keyword evidence="11" id="KW-1185">Reference proteome</keyword>
<evidence type="ECO:0000313" key="11">
    <source>
        <dbReference type="Proteomes" id="UP000355283"/>
    </source>
</evidence>
<dbReference type="EMBL" id="SDOX01000001">
    <property type="protein sequence ID" value="TFJ88638.1"/>
    <property type="molecule type" value="Genomic_DNA"/>
</dbReference>
<keyword evidence="3 8" id="KW-0812">Transmembrane</keyword>
<dbReference type="PANTHER" id="PTHR48041:SF139">
    <property type="entry name" value="PROTEIN SCARLET"/>
    <property type="match status" value="1"/>
</dbReference>
<name>A0A4D9DI69_9STRA</name>
<dbReference type="PANTHER" id="PTHR48041">
    <property type="entry name" value="ABC TRANSPORTER G FAMILY MEMBER 28"/>
    <property type="match status" value="1"/>
</dbReference>
<keyword evidence="4" id="KW-0547">Nucleotide-binding</keyword>
<evidence type="ECO:0000256" key="2">
    <source>
        <dbReference type="ARBA" id="ARBA00022448"/>
    </source>
</evidence>
<gene>
    <name evidence="10" type="ORF">NSK_000207</name>
</gene>
<keyword evidence="7 8" id="KW-0472">Membrane</keyword>
<dbReference type="InterPro" id="IPR003593">
    <property type="entry name" value="AAA+_ATPase"/>
</dbReference>